<proteinExistence type="predicted"/>
<dbReference type="EMBL" id="BK014641">
    <property type="protein sequence ID" value="DAD65324.1"/>
    <property type="molecule type" value="Genomic_DNA"/>
</dbReference>
<organism evidence="1">
    <name type="scientific">Myoviridae sp. ctOoC8</name>
    <dbReference type="NCBI Taxonomy" id="2823542"/>
    <lineage>
        <taxon>Viruses</taxon>
        <taxon>Duplodnaviria</taxon>
        <taxon>Heunggongvirae</taxon>
        <taxon>Uroviricota</taxon>
        <taxon>Caudoviricetes</taxon>
    </lineage>
</organism>
<evidence type="ECO:0000313" key="1">
    <source>
        <dbReference type="EMBL" id="DAD65324.1"/>
    </source>
</evidence>
<accession>A0A8S5L6B8</accession>
<protein>
    <submittedName>
        <fullName evidence="1">Uncharacterized protein</fullName>
    </submittedName>
</protein>
<sequence>MKAEAEKTMDLIIEKLTPKNKNPPLSETMKNYKKALDVLDEALKEAYLKGLEKGKRIKINYN</sequence>
<name>A0A8S5L6B8_9CAUD</name>
<reference evidence="1" key="1">
    <citation type="journal article" date="2021" name="Proc. Natl. Acad. Sci. U.S.A.">
        <title>A Catalog of Tens of Thousands of Viruses from Human Metagenomes Reveals Hidden Associations with Chronic Diseases.</title>
        <authorList>
            <person name="Tisza M.J."/>
            <person name="Buck C.B."/>
        </authorList>
    </citation>
    <scope>NUCLEOTIDE SEQUENCE</scope>
    <source>
        <strain evidence="1">CtOoC8</strain>
    </source>
</reference>